<dbReference type="EMBL" id="JARJCM010000177">
    <property type="protein sequence ID" value="KAJ7024004.1"/>
    <property type="molecule type" value="Genomic_DNA"/>
</dbReference>
<evidence type="ECO:0000313" key="2">
    <source>
        <dbReference type="Proteomes" id="UP001218188"/>
    </source>
</evidence>
<dbReference type="AlphaFoldDB" id="A0AAD6S9Z3"/>
<gene>
    <name evidence="1" type="ORF">C8F04DRAFT_1239864</name>
</gene>
<proteinExistence type="predicted"/>
<evidence type="ECO:0000313" key="1">
    <source>
        <dbReference type="EMBL" id="KAJ7024004.1"/>
    </source>
</evidence>
<protein>
    <recommendedName>
        <fullName evidence="3">F-box domain-containing protein</fullName>
    </recommendedName>
</protein>
<accession>A0AAD6S9Z3</accession>
<sequence>MASSLPHDVLIEVFRLIPHPEIHWHRYGLLDVTGVNKTWRIAALESGALWSCIRIENRRDFSLLPLLLERSHISPLDVRLDLFCNQYGNLSGDTTPRERAEVVQALLPHVRRIQKLYIRHQMLESDSEDMQTIMRLLGAGLEFTILTEYTHKCMRDDDDSAESATLNFTASNLLKASLDGVCPREWPTLLTPTLVELHIASIDMDVLGTVFQRCHSLTSLKLHNAFEEAGPLSHSGPLIPPPSIRTLDLHISMPEIMAVLKLFSTGPTLHSIAICDDQGLTARALGRKKPHPILTHMLRGLAPLTAFEVYGDQDVILRDAAGRTRRFEVEAEDDPCYETNALWAFLATRYDAHHSVRTILGATTTWGSLAPALERHQPEPPVDSGVELQIILDDYRSFQESCEAGDTPPLHLAALSKLTLQPPVGVLKPRCSVEAVLQMLSMVHSERRGVVVCLGEVSLKDVTPRSYVAGYQTLADGLTGVGPAVNSAELGIPVFPSPVFYTFIFCLAQLACFPSSGILKRGFFGAFPDGAAYPSLWTV</sequence>
<evidence type="ECO:0008006" key="3">
    <source>
        <dbReference type="Google" id="ProtNLM"/>
    </source>
</evidence>
<reference evidence="1" key="1">
    <citation type="submission" date="2023-03" db="EMBL/GenBank/DDBJ databases">
        <title>Massive genome expansion in bonnet fungi (Mycena s.s.) driven by repeated elements and novel gene families across ecological guilds.</title>
        <authorList>
            <consortium name="Lawrence Berkeley National Laboratory"/>
            <person name="Harder C.B."/>
            <person name="Miyauchi S."/>
            <person name="Viragh M."/>
            <person name="Kuo A."/>
            <person name="Thoen E."/>
            <person name="Andreopoulos B."/>
            <person name="Lu D."/>
            <person name="Skrede I."/>
            <person name="Drula E."/>
            <person name="Henrissat B."/>
            <person name="Morin E."/>
            <person name="Kohler A."/>
            <person name="Barry K."/>
            <person name="LaButti K."/>
            <person name="Morin E."/>
            <person name="Salamov A."/>
            <person name="Lipzen A."/>
            <person name="Mereny Z."/>
            <person name="Hegedus B."/>
            <person name="Baldrian P."/>
            <person name="Stursova M."/>
            <person name="Weitz H."/>
            <person name="Taylor A."/>
            <person name="Grigoriev I.V."/>
            <person name="Nagy L.G."/>
            <person name="Martin F."/>
            <person name="Kauserud H."/>
        </authorList>
    </citation>
    <scope>NUCLEOTIDE SEQUENCE</scope>
    <source>
        <strain evidence="1">CBHHK200</strain>
    </source>
</reference>
<organism evidence="1 2">
    <name type="scientific">Mycena alexandri</name>
    <dbReference type="NCBI Taxonomy" id="1745969"/>
    <lineage>
        <taxon>Eukaryota</taxon>
        <taxon>Fungi</taxon>
        <taxon>Dikarya</taxon>
        <taxon>Basidiomycota</taxon>
        <taxon>Agaricomycotina</taxon>
        <taxon>Agaricomycetes</taxon>
        <taxon>Agaricomycetidae</taxon>
        <taxon>Agaricales</taxon>
        <taxon>Marasmiineae</taxon>
        <taxon>Mycenaceae</taxon>
        <taxon>Mycena</taxon>
    </lineage>
</organism>
<keyword evidence="2" id="KW-1185">Reference proteome</keyword>
<dbReference type="Proteomes" id="UP001218188">
    <property type="component" value="Unassembled WGS sequence"/>
</dbReference>
<comment type="caution">
    <text evidence="1">The sequence shown here is derived from an EMBL/GenBank/DDBJ whole genome shotgun (WGS) entry which is preliminary data.</text>
</comment>
<name>A0AAD6S9Z3_9AGAR</name>